<evidence type="ECO:0000313" key="2">
    <source>
        <dbReference type="EMBL" id="OGE27418.1"/>
    </source>
</evidence>
<proteinExistence type="predicted"/>
<accession>A0A1F5JFT3</accession>
<feature type="compositionally biased region" description="Polar residues" evidence="1">
    <location>
        <begin position="73"/>
        <end position="87"/>
    </location>
</feature>
<reference evidence="2 3" key="1">
    <citation type="journal article" date="2016" name="Nat. Commun.">
        <title>Thousands of microbial genomes shed light on interconnected biogeochemical processes in an aquifer system.</title>
        <authorList>
            <person name="Anantharaman K."/>
            <person name="Brown C.T."/>
            <person name="Hug L.A."/>
            <person name="Sharon I."/>
            <person name="Castelle C.J."/>
            <person name="Probst A.J."/>
            <person name="Thomas B.C."/>
            <person name="Singh A."/>
            <person name="Wilkins M.J."/>
            <person name="Karaoz U."/>
            <person name="Brodie E.L."/>
            <person name="Williams K.H."/>
            <person name="Hubbard S.S."/>
            <person name="Banfield J.F."/>
        </authorList>
    </citation>
    <scope>NUCLEOTIDE SEQUENCE [LARGE SCALE GENOMIC DNA]</scope>
</reference>
<name>A0A1F5JFT3_9BACT</name>
<organism evidence="2 3">
    <name type="scientific">Candidatus Daviesbacteria bacterium RIFCSPHIGHO2_01_FULL_40_11</name>
    <dbReference type="NCBI Taxonomy" id="1797762"/>
    <lineage>
        <taxon>Bacteria</taxon>
        <taxon>Candidatus Daviesiibacteriota</taxon>
    </lineage>
</organism>
<dbReference type="AlphaFoldDB" id="A0A1F5JFT3"/>
<protein>
    <recommendedName>
        <fullName evidence="4">50S ribosomal protein L28</fullName>
    </recommendedName>
</protein>
<gene>
    <name evidence="2" type="ORF">A2867_02550</name>
</gene>
<evidence type="ECO:0000313" key="3">
    <source>
        <dbReference type="Proteomes" id="UP000177555"/>
    </source>
</evidence>
<evidence type="ECO:0000256" key="1">
    <source>
        <dbReference type="SAM" id="MobiDB-lite"/>
    </source>
</evidence>
<sequence length="87" mass="9644">MLICIRCGKGKNTVSFSRHKKGSSGAGGVWALRAPIHKRAQRPNLHIFKGQKYCTKCLRIVKQVVRVNKKTDSQTPTESEQPAQAAL</sequence>
<dbReference type="EMBL" id="MFCP01000039">
    <property type="protein sequence ID" value="OGE27418.1"/>
    <property type="molecule type" value="Genomic_DNA"/>
</dbReference>
<dbReference type="Proteomes" id="UP000177555">
    <property type="component" value="Unassembled WGS sequence"/>
</dbReference>
<feature type="region of interest" description="Disordered" evidence="1">
    <location>
        <begin position="68"/>
        <end position="87"/>
    </location>
</feature>
<comment type="caution">
    <text evidence="2">The sequence shown here is derived from an EMBL/GenBank/DDBJ whole genome shotgun (WGS) entry which is preliminary data.</text>
</comment>
<evidence type="ECO:0008006" key="4">
    <source>
        <dbReference type="Google" id="ProtNLM"/>
    </source>
</evidence>